<dbReference type="PANTHER" id="PTHR36721:SF1">
    <property type="entry name" value="OS04G0446401 PROTEIN"/>
    <property type="match status" value="1"/>
</dbReference>
<evidence type="ECO:0000313" key="2">
    <source>
        <dbReference type="EMBL" id="QHS92594.1"/>
    </source>
</evidence>
<organism evidence="2">
    <name type="scientific">viral metagenome</name>
    <dbReference type="NCBI Taxonomy" id="1070528"/>
    <lineage>
        <taxon>unclassified sequences</taxon>
        <taxon>metagenomes</taxon>
        <taxon>organismal metagenomes</taxon>
    </lineage>
</organism>
<feature type="region of interest" description="Disordered" evidence="1">
    <location>
        <begin position="709"/>
        <end position="731"/>
    </location>
</feature>
<protein>
    <submittedName>
        <fullName evidence="2">Uncharacterized protein</fullName>
    </submittedName>
</protein>
<evidence type="ECO:0000256" key="1">
    <source>
        <dbReference type="SAM" id="MobiDB-lite"/>
    </source>
</evidence>
<feature type="region of interest" description="Disordered" evidence="1">
    <location>
        <begin position="1852"/>
        <end position="1883"/>
    </location>
</feature>
<dbReference type="EMBL" id="MN739182">
    <property type="protein sequence ID" value="QHS92594.1"/>
    <property type="molecule type" value="Genomic_DNA"/>
</dbReference>
<accession>A0A6C0BLN5</accession>
<sequence>MAASSSLCEQSLQDHYYKVAHWQGDHRHWYACLGEIPAAIDQILKPFNGHRGLLTTQLLTHDQVTQVSQYFGVVMTSSDQLMTLLGWDQVTSGDEWSYWSWLIETDDNVFQIKNKVACELKVAPEFLYAYIEDATTHQLTTVDHTFTSNDVTLDIPAEPTIQAGIFQQMYVEPFKNENEADRPQIQDLTSWFLSDYPIKQETLYLIDVCQWIQWALQIKVIPSANPNLPGLKAYLSIYWPRIKNLSDVIMTCRLVPPSTETCRMVEQDRQIIRHIKHPSPLLSENPTQFQPCKLLEIVLHINYNESSDDFIDLVKIFDRYVLNQEVPFVKYKAEKSKDPIHKVYQQVTQEIPLKMIQEWIGDFQKKSKLVDQEGAEGKRDYVITSGRGLSYKLLLYGDGSGATGPNKYATVNFYKDGKIEFKCYWSESMGAMMPHVEQALKKLADMVKTINQIEYQMTNVSRQRRIRLPDPEFLLHGGTSNTQIGYLNIVLPFTSSLKIDFNQLNQYAKQIPTFVKIVEKEKPLIPLSLPTVTKEDLTSSHLRYIRISNLLDLNEIQQFIYNACREIERGSERKEKIVKLLTSRYPYTNEEAKLVCHENAEMIEQTLKDTEQTGRRKTKVKGLGIDLKIYASKSEYKIFILGAKNLSQLTSIRRFIETMIKMFMLRDRVELFPSKQEKNLLSGVAPALAPAGKKVDPFAALRAKIAIPSTSQPQPQVQPPVQPEVKPPTQFPVQPQVSPVSPGGVVGAPRKPQSTSYLKETAPLARLKAADIIFEDDYSRKCQSQTQPIVMSDDARDAQISQLNAEKAQFSGIPPSQLTSVQSARLNTIQGILDLYQKGLMYRNHFYVCPSFFDYTTQEVITEDEANMREKSGHVVRRLTKQGTSKDYVGFIKNKVTITEDGVTKQVSRPCCYARPPKNLGEAEGVESLDSSVLVTTPAMVPVASAVDLGNQKYVLNADKENIDAERYAILPEVFNNLFNQGRRLDSKIGMGYNGYLRQGVTHVQHHQVFFNAIGKIYVPPGTNTITPKDGATIRQLLASENLLTMQRFLSLKSGALKLVFQEDLNASDQQAYDQFQAFLKGDNYLDEDILWDYVSAPGVIQPNGFNLYIIESGRNDVKYPFDDLTLKCPMGYEIEDLYKLDKVSYVLLKYGETYEIITRVDNDTRSNMLFLPFDPIMKQFATLIKHCQPTPFIFTSQLFEDSNMAMPGNLREPTTLKNTLAELQDYLRKYPDDISFKPSAQIVDAYNKATDVVLTNGLRIPIQPSSRDTELAVVSTVDVPPLSYYQTVTWLYQLNDRTGLPLEPVRNILDQKGQITGLLLKNGLVMQVQLLNPSQIDQSQFNPLIVQVPFNLDSMTQLYVRDLVDQSLAQSPNADARIKYVKRRKYEDESYQRFRYEVGNWLAKTSADDMLNQIRQIIDSRDTTTENKRQQLSQVLQPLREIVTQQRTPPVQYETYVIPNTRATCESRVTDNAADPATQCHQDPHCAWEPQSKRCRLYVNPDNLLDPEIDEFERFMALLIEELLKSQIKRQELLTNQVDNMVDHDIFEQHDQEVLLTNLNPLQQKAKISQLYVKGVDYYTRMAKLYDLQNPSPMEETEAEAGVDLYTQTIGFEKPIRFWANQLGERFLVRQDDETPDSLLEGIVLALNQRDPQQAYSVGVLRQTLANAITQIPDEVTQAPQTTLPGWQRLLRYYRDICHEDLKFDTLDSLQEYLQSPRHWICLIDLVMLSQLFDVKFMIMARERAIGNKTGFICLGVTPTVSNHYILLYEYNLEKYRIMGLFGVNPNLTDPKYLLTKEEIPPTVYRTWTETCQHDSKEVAQDWHDLTVFNYPMLELSQPKKLVVRRKEPTVVPKLGPSPTRPPPIPSPIPPPRPLPLPLPLPLPPPPLSMPVTTEEIPSLHIQQIEEEDFIPPQSPPSPLPPLMPSVPKPLKKIIIKRIKPPEPEPPEPPEPEVKPPEPEVKPLRKIIVKLEPEVKPQPPLPPKPEVKPLRKIIVKREPEQIQSSKKITVQHVEAVPTQITIPQQPVAVTPPVPISKDQKPKCQCITNKGTQCTRYAMVGSKYCKLHSQQCKNPIS</sequence>
<name>A0A6C0BLN5_9ZZZZ</name>
<dbReference type="PANTHER" id="PTHR36721">
    <property type="entry name" value="PROLINE-RICH FAMILY PROTEIN"/>
    <property type="match status" value="1"/>
</dbReference>
<proteinExistence type="predicted"/>
<reference evidence="2" key="1">
    <citation type="journal article" date="2020" name="Nature">
        <title>Giant virus diversity and host interactions through global metagenomics.</title>
        <authorList>
            <person name="Schulz F."/>
            <person name="Roux S."/>
            <person name="Paez-Espino D."/>
            <person name="Jungbluth S."/>
            <person name="Walsh D.A."/>
            <person name="Denef V.J."/>
            <person name="McMahon K.D."/>
            <person name="Konstantinidis K.T."/>
            <person name="Eloe-Fadrosh E.A."/>
            <person name="Kyrpides N.C."/>
            <person name="Woyke T."/>
        </authorList>
    </citation>
    <scope>NUCLEOTIDE SEQUENCE</scope>
    <source>
        <strain evidence="2">GVMAG-M-3300014204-73</strain>
    </source>
</reference>
<feature type="compositionally biased region" description="Pro residues" evidence="1">
    <location>
        <begin position="716"/>
        <end position="730"/>
    </location>
</feature>
<feature type="compositionally biased region" description="Pro residues" evidence="1">
    <location>
        <begin position="1860"/>
        <end position="1883"/>
    </location>
</feature>
<feature type="region of interest" description="Disordered" evidence="1">
    <location>
        <begin position="1941"/>
        <end position="1961"/>
    </location>
</feature>